<evidence type="ECO:0000256" key="2">
    <source>
        <dbReference type="ARBA" id="ARBA00022553"/>
    </source>
</evidence>
<feature type="compositionally biased region" description="Low complexity" evidence="7">
    <location>
        <begin position="45"/>
        <end position="56"/>
    </location>
</feature>
<feature type="compositionally biased region" description="Low complexity" evidence="7">
    <location>
        <begin position="122"/>
        <end position="139"/>
    </location>
</feature>
<evidence type="ECO:0000256" key="1">
    <source>
        <dbReference type="ARBA" id="ARBA00004540"/>
    </source>
</evidence>
<dbReference type="GO" id="GO:0005783">
    <property type="term" value="C:endoplasmic reticulum"/>
    <property type="evidence" value="ECO:0007669"/>
    <property type="project" value="TreeGrafter"/>
</dbReference>
<dbReference type="Gene3D" id="1.10.10.1180">
    <property type="entry name" value="MAN1, winged-helix domain"/>
    <property type="match status" value="1"/>
</dbReference>
<keyword evidence="11" id="KW-1185">Reference proteome</keyword>
<dbReference type="AlphaFoldDB" id="A0AAN6G5H4"/>
<comment type="subcellular location">
    <subcellularLocation>
        <location evidence="1">Nucleus inner membrane</location>
    </subcellularLocation>
</comment>
<keyword evidence="4 8" id="KW-1133">Transmembrane helix</keyword>
<evidence type="ECO:0000256" key="6">
    <source>
        <dbReference type="ARBA" id="ARBA00023242"/>
    </source>
</evidence>
<evidence type="ECO:0000256" key="8">
    <source>
        <dbReference type="SAM" id="Phobius"/>
    </source>
</evidence>
<keyword evidence="5 8" id="KW-0472">Membrane</keyword>
<dbReference type="GO" id="GO:0005637">
    <property type="term" value="C:nuclear inner membrane"/>
    <property type="evidence" value="ECO:0007669"/>
    <property type="project" value="UniProtKB-SubCell"/>
</dbReference>
<accession>A0AAN6G5H4</accession>
<evidence type="ECO:0000313" key="11">
    <source>
        <dbReference type="Proteomes" id="UP001176521"/>
    </source>
</evidence>
<feature type="compositionally biased region" description="Pro residues" evidence="7">
    <location>
        <begin position="163"/>
        <end position="179"/>
    </location>
</feature>
<dbReference type="InterPro" id="IPR041885">
    <property type="entry name" value="MAN1_winged_helix_dom"/>
</dbReference>
<feature type="compositionally biased region" description="Acidic residues" evidence="7">
    <location>
        <begin position="69"/>
        <end position="83"/>
    </location>
</feature>
<keyword evidence="2" id="KW-0597">Phosphoprotein</keyword>
<feature type="region of interest" description="Disordered" evidence="7">
    <location>
        <begin position="1"/>
        <end position="139"/>
    </location>
</feature>
<feature type="compositionally biased region" description="Low complexity" evidence="7">
    <location>
        <begin position="87"/>
        <end position="99"/>
    </location>
</feature>
<dbReference type="GO" id="GO:0034399">
    <property type="term" value="C:nuclear periphery"/>
    <property type="evidence" value="ECO:0007669"/>
    <property type="project" value="TreeGrafter"/>
</dbReference>
<feature type="region of interest" description="Disordered" evidence="7">
    <location>
        <begin position="813"/>
        <end position="835"/>
    </location>
</feature>
<dbReference type="EMBL" id="JAPDMQ010000680">
    <property type="protein sequence ID" value="KAK0521365.1"/>
    <property type="molecule type" value="Genomic_DNA"/>
</dbReference>
<sequence>MVATRRGAKTGAGAAETADAVRAAGPSSALATPASTETARRRTIRASAAAAAAATAGPRMSTPVKIEFAGEEEGGSDDDDDDDARPRAASSRTAAGRRAPVSQKGKQKQEADDEHDEDAPQRRMQPRQQPRQSQAAAASSLNIAEIRQMMRDGGKRPSNSPVSTPPAVKPEPVAAPAPPKAKKATAAKSAAAGTKKPARKASAASKKQEATSIDLGALLQKIVGVALALAWLLHNKQTHLIGYCDSSAATAMASTLFDASPAVSTGPGVSALRSNSNAILRNLEQHDADLDSNTTTTPGGAHPPFLLSLFPPYLRPSCSPCPAHAICQDGVVLGCASREYAATTPALLAQIPLLKNILPHDGQLPIWLGGGTTSKSQPVSSVVAWVKPLNKLLSWIFTLAHGPRCVPDTHKLFLALQVGDEIRRVMRERRGKMECGQKGYPSDAASLDVKAWDARVRLARAQDGAAGGATRRWGRSSKAETALPLRNVPHWPEPYLVEANEDLSGGNTEHEGDAAPSGLFTTDSRAYASEDYLRFNATFGPGGYIRWDLLQQHYPDIRYAEAENAIKEDLLERIDVAELRCTASGAAADNHDRATPSGDDVVADDDIELDDPNRKERARACFEELWELAISDLQRAGGVLRFPVTGFAPAASKRRAHHPADGVSDPYEAALLLSTTSIRSLGCSVRLAAISAIVEILPWFLLSTALLAVLGYLHRRRREGKEEVVIAAQVREEVIAALRERARGNAHNGDGAAQRGGKLAQAGEDEEDEGVDADTTALLGDLSIGAEEDGQAYLPIAHLRDLLLPSAGSERAVARRRSSGGAAAAAGVDPREHLTPKRARRVWNMVRRQVGSNSNVRTNSRFWKGESMLVWEWVGV</sequence>
<evidence type="ECO:0000256" key="7">
    <source>
        <dbReference type="SAM" id="MobiDB-lite"/>
    </source>
</evidence>
<keyword evidence="3 8" id="KW-0812">Transmembrane</keyword>
<feature type="transmembrane region" description="Helical" evidence="8">
    <location>
        <begin position="687"/>
        <end position="713"/>
    </location>
</feature>
<name>A0AAN6G5H4_9BASI</name>
<gene>
    <name evidence="10" type="primary">SRC1</name>
    <name evidence="10" type="ORF">OC842_006804</name>
</gene>
<protein>
    <submittedName>
        <fullName evidence="10">Inner nuclear membrane protein enriched at telomere/subtelomere region</fullName>
    </submittedName>
</protein>
<dbReference type="GO" id="GO:0071763">
    <property type="term" value="P:nuclear membrane organization"/>
    <property type="evidence" value="ECO:0007669"/>
    <property type="project" value="TreeGrafter"/>
</dbReference>
<evidence type="ECO:0000256" key="3">
    <source>
        <dbReference type="ARBA" id="ARBA00022692"/>
    </source>
</evidence>
<dbReference type="PANTHER" id="PTHR47808">
    <property type="entry name" value="INNER NUCLEAR MEMBRANE PROTEIN HEH2-RELATED"/>
    <property type="match status" value="1"/>
</dbReference>
<evidence type="ECO:0000256" key="5">
    <source>
        <dbReference type="ARBA" id="ARBA00023136"/>
    </source>
</evidence>
<dbReference type="InterPro" id="IPR044780">
    <property type="entry name" value="Heh2/Src1"/>
</dbReference>
<comment type="caution">
    <text evidence="10">The sequence shown here is derived from an EMBL/GenBank/DDBJ whole genome shotgun (WGS) entry which is preliminary data.</text>
</comment>
<feature type="region of interest" description="Disordered" evidence="7">
    <location>
        <begin position="745"/>
        <end position="771"/>
    </location>
</feature>
<dbReference type="Pfam" id="PF09402">
    <property type="entry name" value="MSC"/>
    <property type="match status" value="2"/>
</dbReference>
<reference evidence="10" key="1">
    <citation type="journal article" date="2023" name="PhytoFront">
        <title>Draft Genome Resources of Seven Strains of Tilletia horrida, Causal Agent of Kernel Smut of Rice.</title>
        <authorList>
            <person name="Khanal S."/>
            <person name="Antony Babu S."/>
            <person name="Zhou X.G."/>
        </authorList>
    </citation>
    <scope>NUCLEOTIDE SEQUENCE</scope>
    <source>
        <strain evidence="10">TX3</strain>
    </source>
</reference>
<feature type="domain" description="Man1/Src1-like C-terminal" evidence="9">
    <location>
        <begin position="789"/>
        <end position="875"/>
    </location>
</feature>
<dbReference type="GO" id="GO:0003682">
    <property type="term" value="F:chromatin binding"/>
    <property type="evidence" value="ECO:0007669"/>
    <property type="project" value="InterPro"/>
</dbReference>
<keyword evidence="6" id="KW-0539">Nucleus</keyword>
<feature type="compositionally biased region" description="Low complexity" evidence="7">
    <location>
        <begin position="186"/>
        <end position="205"/>
    </location>
</feature>
<dbReference type="PANTHER" id="PTHR47808:SF2">
    <property type="entry name" value="LEM DOMAIN-CONTAINING PROTEIN 2"/>
    <property type="match status" value="1"/>
</dbReference>
<feature type="compositionally biased region" description="Low complexity" evidence="7">
    <location>
        <begin position="1"/>
        <end position="25"/>
    </location>
</feature>
<evidence type="ECO:0000313" key="10">
    <source>
        <dbReference type="EMBL" id="KAK0521365.1"/>
    </source>
</evidence>
<feature type="domain" description="Man1/Src1-like C-terminal" evidence="9">
    <location>
        <begin position="225"/>
        <end position="438"/>
    </location>
</feature>
<evidence type="ECO:0000259" key="9">
    <source>
        <dbReference type="Pfam" id="PF09402"/>
    </source>
</evidence>
<feature type="region of interest" description="Disordered" evidence="7">
    <location>
        <begin position="152"/>
        <end position="210"/>
    </location>
</feature>
<dbReference type="InterPro" id="IPR018996">
    <property type="entry name" value="Man1/Src1-like_C"/>
</dbReference>
<evidence type="ECO:0000256" key="4">
    <source>
        <dbReference type="ARBA" id="ARBA00022989"/>
    </source>
</evidence>
<dbReference type="Proteomes" id="UP001176521">
    <property type="component" value="Unassembled WGS sequence"/>
</dbReference>
<proteinExistence type="predicted"/>
<organism evidence="10 11">
    <name type="scientific">Tilletia horrida</name>
    <dbReference type="NCBI Taxonomy" id="155126"/>
    <lineage>
        <taxon>Eukaryota</taxon>
        <taxon>Fungi</taxon>
        <taxon>Dikarya</taxon>
        <taxon>Basidiomycota</taxon>
        <taxon>Ustilaginomycotina</taxon>
        <taxon>Exobasidiomycetes</taxon>
        <taxon>Tilletiales</taxon>
        <taxon>Tilletiaceae</taxon>
        <taxon>Tilletia</taxon>
    </lineage>
</organism>